<evidence type="ECO:0000256" key="5">
    <source>
        <dbReference type="ARBA" id="ARBA00023136"/>
    </source>
</evidence>
<dbReference type="GO" id="GO:0005886">
    <property type="term" value="C:plasma membrane"/>
    <property type="evidence" value="ECO:0007669"/>
    <property type="project" value="UniProtKB-SubCell"/>
</dbReference>
<evidence type="ECO:0000256" key="4">
    <source>
        <dbReference type="ARBA" id="ARBA00022989"/>
    </source>
</evidence>
<dbReference type="PANTHER" id="PTHR43370:SF1">
    <property type="entry name" value="GUANOSINE ABC TRANSPORTER PERMEASE PROTEIN NUPQ"/>
    <property type="match status" value="1"/>
</dbReference>
<name>A0A839QHN9_9MICC</name>
<dbReference type="Pfam" id="PF02653">
    <property type="entry name" value="BPD_transp_2"/>
    <property type="match status" value="1"/>
</dbReference>
<evidence type="ECO:0000313" key="8">
    <source>
        <dbReference type="Proteomes" id="UP000523000"/>
    </source>
</evidence>
<reference evidence="7 8" key="1">
    <citation type="submission" date="2020-08" db="EMBL/GenBank/DDBJ databases">
        <title>Sequencing the genomes of 1000 actinobacteria strains.</title>
        <authorList>
            <person name="Klenk H.-P."/>
        </authorList>
    </citation>
    <scope>NUCLEOTIDE SEQUENCE [LARGE SCALE GENOMIC DNA]</scope>
    <source>
        <strain evidence="7 8">DSM 22826</strain>
    </source>
</reference>
<dbReference type="InterPro" id="IPR001851">
    <property type="entry name" value="ABC_transp_permease"/>
</dbReference>
<dbReference type="CDD" id="cd06580">
    <property type="entry name" value="TM_PBP1_transp_TpRbsC_like"/>
    <property type="match status" value="1"/>
</dbReference>
<gene>
    <name evidence="7" type="ORF">E9229_002079</name>
</gene>
<feature type="transmembrane region" description="Helical" evidence="6">
    <location>
        <begin position="372"/>
        <end position="389"/>
    </location>
</feature>
<keyword evidence="7" id="KW-0813">Transport</keyword>
<feature type="transmembrane region" description="Helical" evidence="6">
    <location>
        <begin position="30"/>
        <end position="49"/>
    </location>
</feature>
<dbReference type="Proteomes" id="UP000523000">
    <property type="component" value="Unassembled WGS sequence"/>
</dbReference>
<dbReference type="EMBL" id="JACHVS010000001">
    <property type="protein sequence ID" value="MBB2995888.1"/>
    <property type="molecule type" value="Genomic_DNA"/>
</dbReference>
<comment type="caution">
    <text evidence="7">The sequence shown here is derived from an EMBL/GenBank/DDBJ whole genome shotgun (WGS) entry which is preliminary data.</text>
</comment>
<evidence type="ECO:0000256" key="3">
    <source>
        <dbReference type="ARBA" id="ARBA00022692"/>
    </source>
</evidence>
<evidence type="ECO:0000256" key="2">
    <source>
        <dbReference type="ARBA" id="ARBA00022475"/>
    </source>
</evidence>
<feature type="transmembrane region" description="Helical" evidence="6">
    <location>
        <begin position="217"/>
        <end position="240"/>
    </location>
</feature>
<keyword evidence="3 6" id="KW-0812">Transmembrane</keyword>
<feature type="transmembrane region" description="Helical" evidence="6">
    <location>
        <begin position="187"/>
        <end position="210"/>
    </location>
</feature>
<comment type="subcellular location">
    <subcellularLocation>
        <location evidence="1">Cell membrane</location>
        <topology evidence="1">Multi-pass membrane protein</topology>
    </subcellularLocation>
</comment>
<proteinExistence type="predicted"/>
<accession>A0A839QHN9</accession>
<keyword evidence="4 6" id="KW-1133">Transmembrane helix</keyword>
<feature type="transmembrane region" description="Helical" evidence="6">
    <location>
        <begin position="69"/>
        <end position="92"/>
    </location>
</feature>
<feature type="transmembrane region" description="Helical" evidence="6">
    <location>
        <begin position="401"/>
        <end position="419"/>
    </location>
</feature>
<feature type="transmembrane region" description="Helical" evidence="6">
    <location>
        <begin position="160"/>
        <end position="181"/>
    </location>
</feature>
<evidence type="ECO:0000256" key="6">
    <source>
        <dbReference type="SAM" id="Phobius"/>
    </source>
</evidence>
<keyword evidence="8" id="KW-1185">Reference proteome</keyword>
<feature type="transmembrane region" description="Helical" evidence="6">
    <location>
        <begin position="129"/>
        <end position="148"/>
    </location>
</feature>
<keyword evidence="2" id="KW-1003">Cell membrane</keyword>
<feature type="transmembrane region" description="Helical" evidence="6">
    <location>
        <begin position="275"/>
        <end position="292"/>
    </location>
</feature>
<feature type="transmembrane region" description="Helical" evidence="6">
    <location>
        <begin position="322"/>
        <end position="341"/>
    </location>
</feature>
<keyword evidence="5 6" id="KW-0472">Membrane</keyword>
<dbReference type="RefSeq" id="WP_183511081.1">
    <property type="nucleotide sequence ID" value="NZ_BAABGK010000042.1"/>
</dbReference>
<sequence>MNDTKQRTKKVTGRRRQGTAAATELDWKPAIGYSIGALIALLVFAISAPHSTATFRLSGPGDKIEMAPLVIPAAAAGWILAIVLIAGAVLALLNARAGRKNPGWLALSYGAVFLVAFLIWVVGTANNPNISLVTLLGGSLALALPMVFGSLSGVFAERSGVVNIAIEGQLLLGAFAAAVGGSISQNVYVAMICAAVGGVVVSALLALFAIKYMVNQIIVGVVLNVLVSGLTAFFFGTLLAPNADALNSPPRLKSLAIPGLSDIPVIGPLLFDQTLLGYAMFVAVGAVWFALYKTRWGLRVRAVGEHPKAADTVGIKVNRVRVNNVLIGGAIAGLGGSYYTLVSVSQFSKDMTAGAGFIALAALIFGRWNPIGAFFAALLFGFATNLQYVLGQAGTAVPSQFMAMLPYVVTIFAVAGLVGKSRGPAASGEPYVKE</sequence>
<organism evidence="7 8">
    <name type="scientific">Paeniglutamicibacter cryotolerans</name>
    <dbReference type="NCBI Taxonomy" id="670079"/>
    <lineage>
        <taxon>Bacteria</taxon>
        <taxon>Bacillati</taxon>
        <taxon>Actinomycetota</taxon>
        <taxon>Actinomycetes</taxon>
        <taxon>Micrococcales</taxon>
        <taxon>Micrococcaceae</taxon>
        <taxon>Paeniglutamicibacter</taxon>
    </lineage>
</organism>
<evidence type="ECO:0000256" key="1">
    <source>
        <dbReference type="ARBA" id="ARBA00004651"/>
    </source>
</evidence>
<dbReference type="PANTHER" id="PTHR43370">
    <property type="entry name" value="SUGAR ABC TRANSPORTER INTEGRAL MEMBRANE PROTEIN-RELATED"/>
    <property type="match status" value="1"/>
</dbReference>
<feature type="transmembrane region" description="Helical" evidence="6">
    <location>
        <begin position="104"/>
        <end position="123"/>
    </location>
</feature>
<keyword evidence="7" id="KW-0762">Sugar transport</keyword>
<protein>
    <submittedName>
        <fullName evidence="7">Simple sugar transport system permease protein</fullName>
    </submittedName>
</protein>
<evidence type="ECO:0000313" key="7">
    <source>
        <dbReference type="EMBL" id="MBB2995888.1"/>
    </source>
</evidence>
<dbReference type="GO" id="GO:0022857">
    <property type="term" value="F:transmembrane transporter activity"/>
    <property type="evidence" value="ECO:0007669"/>
    <property type="project" value="InterPro"/>
</dbReference>
<dbReference type="AlphaFoldDB" id="A0A839QHN9"/>